<evidence type="ECO:0000256" key="9">
    <source>
        <dbReference type="ARBA" id="ARBA00022842"/>
    </source>
</evidence>
<dbReference type="GO" id="GO:0005789">
    <property type="term" value="C:endoplasmic reticulum membrane"/>
    <property type="evidence" value="ECO:0007669"/>
    <property type="project" value="UniProtKB-SubCell"/>
</dbReference>
<keyword evidence="10" id="KW-1133">Transmembrane helix</keyword>
<comment type="catalytic activity">
    <reaction evidence="12">
        <text>n isopentenyl diphosphate + (2E,6E)-farnesyl diphosphate = a di-trans,poly-cis-polyprenyl diphosphate + n diphosphate</text>
        <dbReference type="Rhea" id="RHEA:53008"/>
        <dbReference type="Rhea" id="RHEA-COMP:19494"/>
        <dbReference type="ChEBI" id="CHEBI:33019"/>
        <dbReference type="ChEBI" id="CHEBI:128769"/>
        <dbReference type="ChEBI" id="CHEBI:136960"/>
        <dbReference type="ChEBI" id="CHEBI:175763"/>
        <dbReference type="EC" id="2.5.1.87"/>
    </reaction>
</comment>
<evidence type="ECO:0000313" key="13">
    <source>
        <dbReference type="EMBL" id="CAA7037789.1"/>
    </source>
</evidence>
<evidence type="ECO:0000256" key="3">
    <source>
        <dbReference type="ARBA" id="ARBA00004922"/>
    </source>
</evidence>
<keyword evidence="7" id="KW-0812">Transmembrane</keyword>
<evidence type="ECO:0000256" key="4">
    <source>
        <dbReference type="ARBA" id="ARBA00005432"/>
    </source>
</evidence>
<dbReference type="GO" id="GO:0045547">
    <property type="term" value="F:ditrans,polycis-polyprenyl diphosphate synthase [(2E,6E)-farnesyl diphosphate specific] activity"/>
    <property type="evidence" value="ECO:0007669"/>
    <property type="project" value="UniProtKB-EC"/>
</dbReference>
<dbReference type="PANTHER" id="PTHR21528:SF0">
    <property type="entry name" value="DEHYDRODOLICHYL DIPHOSPHATE SYNTHASE COMPLEX SUBUNIT NUS1"/>
    <property type="match status" value="1"/>
</dbReference>
<evidence type="ECO:0000256" key="2">
    <source>
        <dbReference type="ARBA" id="ARBA00004586"/>
    </source>
</evidence>
<dbReference type="UniPathway" id="UPA00378"/>
<dbReference type="SUPFAM" id="SSF64005">
    <property type="entry name" value="Undecaprenyl diphosphate synthase"/>
    <property type="match status" value="1"/>
</dbReference>
<protein>
    <recommendedName>
        <fullName evidence="5">ditrans,polycis-polyprenyl diphosphate synthase [(2E,6E)-farnesyldiphosphate specific]</fullName>
        <ecNumber evidence="5">2.5.1.87</ecNumber>
    </recommendedName>
</protein>
<sequence length="434" mass="47676">MDNIVDSLNKAYEKFVLASADVLEAKESAGGQKSSLTDAALENFKEKWELFRVACDQAEEFVESVKQRIGSECLVDEATGLTTATGTQAGAAVGAATSLPPISAVRLEQMSRAVRWLVLELQRGSGVANGSHSSSTGFDASSKQIWIVGLIQSFGSGTSSTHAANTFLVYGDDHFLYIMDLNDSMRILSPWIGQIVDIGLDLLWRFTHIVVSLWHILTGVFEAVESHAISLGMIKKYNSIDIEKLRCLAVVVDIEAARDVSKVIELLQWLTTIGVKQVGLFDSQGLLKKSKDMILEIVPRSSVLLEESGEKENSPEPKRIAIEFISSSDNKEAIVKAANILLEKYLKSSPPEDNKGEDFFTESHLNEALSVVGENVHVPDLLLVYGPVRSHLGFPAWRLRYAEIVHMGSLKYMRYGSLVKAIHKFTGVIQNYGA</sequence>
<keyword evidence="8" id="KW-0256">Endoplasmic reticulum</keyword>
<dbReference type="GO" id="GO:1904423">
    <property type="term" value="C:dehydrodolichyl diphosphate synthase complex"/>
    <property type="evidence" value="ECO:0007669"/>
    <property type="project" value="InterPro"/>
</dbReference>
<dbReference type="AlphaFoldDB" id="A0A6D2JM93"/>
<dbReference type="EMBL" id="CACVBM020001182">
    <property type="protein sequence ID" value="CAA7037789.1"/>
    <property type="molecule type" value="Genomic_DNA"/>
</dbReference>
<gene>
    <name evidence="13" type="ORF">MERR_LOCUS25024</name>
</gene>
<name>A0A6D2JM93_9BRAS</name>
<evidence type="ECO:0000313" key="14">
    <source>
        <dbReference type="Proteomes" id="UP000467841"/>
    </source>
</evidence>
<evidence type="ECO:0000256" key="12">
    <source>
        <dbReference type="ARBA" id="ARBA00047353"/>
    </source>
</evidence>
<evidence type="ECO:0000256" key="10">
    <source>
        <dbReference type="ARBA" id="ARBA00022989"/>
    </source>
</evidence>
<dbReference type="InterPro" id="IPR036424">
    <property type="entry name" value="UPP_synth-like_sf"/>
</dbReference>
<keyword evidence="6" id="KW-0808">Transferase</keyword>
<reference evidence="13" key="1">
    <citation type="submission" date="2020-01" db="EMBL/GenBank/DDBJ databases">
        <authorList>
            <person name="Mishra B."/>
        </authorList>
    </citation>
    <scope>NUCLEOTIDE SEQUENCE [LARGE SCALE GENOMIC DNA]</scope>
</reference>
<keyword evidence="11" id="KW-0472">Membrane</keyword>
<comment type="similarity">
    <text evidence="4">Belongs to the UPP synthase family.</text>
</comment>
<evidence type="ECO:0000256" key="6">
    <source>
        <dbReference type="ARBA" id="ARBA00022679"/>
    </source>
</evidence>
<dbReference type="PANTHER" id="PTHR21528">
    <property type="entry name" value="DEHYDRODOLICHYL DIPHOSPHATE SYNTHASE COMPLEX SUBUNIT NUS1"/>
    <property type="match status" value="1"/>
</dbReference>
<evidence type="ECO:0000256" key="7">
    <source>
        <dbReference type="ARBA" id="ARBA00022692"/>
    </source>
</evidence>
<evidence type="ECO:0000256" key="8">
    <source>
        <dbReference type="ARBA" id="ARBA00022824"/>
    </source>
</evidence>
<accession>A0A6D2JM93</accession>
<keyword evidence="14" id="KW-1185">Reference proteome</keyword>
<comment type="cofactor">
    <cofactor evidence="1">
        <name>Mg(2+)</name>
        <dbReference type="ChEBI" id="CHEBI:18420"/>
    </cofactor>
</comment>
<proteinExistence type="inferred from homology"/>
<dbReference type="Gene3D" id="3.40.1180.10">
    <property type="entry name" value="Decaprenyl diphosphate synthase-like"/>
    <property type="match status" value="1"/>
</dbReference>
<dbReference type="OrthoDB" id="19639at2759"/>
<comment type="subcellular location">
    <subcellularLocation>
        <location evidence="2">Endoplasmic reticulum membrane</location>
    </subcellularLocation>
</comment>
<dbReference type="InterPro" id="IPR038887">
    <property type="entry name" value="Nus1/NgBR"/>
</dbReference>
<evidence type="ECO:0000256" key="11">
    <source>
        <dbReference type="ARBA" id="ARBA00023136"/>
    </source>
</evidence>
<keyword evidence="9" id="KW-0460">Magnesium</keyword>
<dbReference type="Proteomes" id="UP000467841">
    <property type="component" value="Unassembled WGS sequence"/>
</dbReference>
<comment type="caution">
    <text evidence="13">The sequence shown here is derived from an EMBL/GenBank/DDBJ whole genome shotgun (WGS) entry which is preliminary data.</text>
</comment>
<comment type="pathway">
    <text evidence="3">Protein modification; protein glycosylation.</text>
</comment>
<evidence type="ECO:0000256" key="5">
    <source>
        <dbReference type="ARBA" id="ARBA00012596"/>
    </source>
</evidence>
<evidence type="ECO:0000256" key="1">
    <source>
        <dbReference type="ARBA" id="ARBA00001946"/>
    </source>
</evidence>
<organism evidence="13 14">
    <name type="scientific">Microthlaspi erraticum</name>
    <dbReference type="NCBI Taxonomy" id="1685480"/>
    <lineage>
        <taxon>Eukaryota</taxon>
        <taxon>Viridiplantae</taxon>
        <taxon>Streptophyta</taxon>
        <taxon>Embryophyta</taxon>
        <taxon>Tracheophyta</taxon>
        <taxon>Spermatophyta</taxon>
        <taxon>Magnoliopsida</taxon>
        <taxon>eudicotyledons</taxon>
        <taxon>Gunneridae</taxon>
        <taxon>Pentapetalae</taxon>
        <taxon>rosids</taxon>
        <taxon>malvids</taxon>
        <taxon>Brassicales</taxon>
        <taxon>Brassicaceae</taxon>
        <taxon>Coluteocarpeae</taxon>
        <taxon>Microthlaspi</taxon>
    </lineage>
</organism>
<dbReference type="EC" id="2.5.1.87" evidence="5"/>